<reference evidence="2 3" key="1">
    <citation type="submission" date="2012-12" db="EMBL/GenBank/DDBJ databases">
        <title>Genome Assembly of Photobacterium sp. AK15.</title>
        <authorList>
            <person name="Khatri I."/>
            <person name="Vaidya B."/>
            <person name="Srinivas T.N.R."/>
            <person name="Subramanian S."/>
            <person name="Pinnaka A."/>
        </authorList>
    </citation>
    <scope>NUCLEOTIDE SEQUENCE [LARGE SCALE GENOMIC DNA]</scope>
    <source>
        <strain evidence="2 3">AK15</strain>
    </source>
</reference>
<evidence type="ECO:0000313" key="3">
    <source>
        <dbReference type="Proteomes" id="UP000011134"/>
    </source>
</evidence>
<sequence>MNTTDLDQTGAGAEPGPVSIHTGPQCSGLPAVTKADWKGESIIMSAVQLVIQRHQTHIINQ</sequence>
<protein>
    <submittedName>
        <fullName evidence="2">Uncharacterized protein</fullName>
    </submittedName>
</protein>
<dbReference type="Proteomes" id="UP000011134">
    <property type="component" value="Unassembled WGS sequence"/>
</dbReference>
<proteinExistence type="predicted"/>
<evidence type="ECO:0000256" key="1">
    <source>
        <dbReference type="SAM" id="MobiDB-lite"/>
    </source>
</evidence>
<comment type="caution">
    <text evidence="2">The sequence shown here is derived from an EMBL/GenBank/DDBJ whole genome shotgun (WGS) entry which is preliminary data.</text>
</comment>
<gene>
    <name evidence="2" type="ORF">C942_03118</name>
</gene>
<keyword evidence="3" id="KW-1185">Reference proteome</keyword>
<evidence type="ECO:0000313" key="2">
    <source>
        <dbReference type="EMBL" id="ELR64037.1"/>
    </source>
</evidence>
<name>L8J981_9GAMM</name>
<accession>L8J981</accession>
<dbReference type="PATRIC" id="fig|1056511.3.peg.4041"/>
<dbReference type="AlphaFoldDB" id="L8J981"/>
<feature type="region of interest" description="Disordered" evidence="1">
    <location>
        <begin position="1"/>
        <end position="25"/>
    </location>
</feature>
<organism evidence="2 3">
    <name type="scientific">Photobacterium marinum</name>
    <dbReference type="NCBI Taxonomy" id="1056511"/>
    <lineage>
        <taxon>Bacteria</taxon>
        <taxon>Pseudomonadati</taxon>
        <taxon>Pseudomonadota</taxon>
        <taxon>Gammaproteobacteria</taxon>
        <taxon>Vibrionales</taxon>
        <taxon>Vibrionaceae</taxon>
        <taxon>Photobacterium</taxon>
    </lineage>
</organism>
<dbReference type="EMBL" id="AMZO01000033">
    <property type="protein sequence ID" value="ELR64037.1"/>
    <property type="molecule type" value="Genomic_DNA"/>
</dbReference>